<dbReference type="InterPro" id="IPR047173">
    <property type="entry name" value="STRAD_A/B-like"/>
</dbReference>
<organism evidence="3 4">
    <name type="scientific">Oedothorax gibbosus</name>
    <dbReference type="NCBI Taxonomy" id="931172"/>
    <lineage>
        <taxon>Eukaryota</taxon>
        <taxon>Metazoa</taxon>
        <taxon>Ecdysozoa</taxon>
        <taxon>Arthropoda</taxon>
        <taxon>Chelicerata</taxon>
        <taxon>Arachnida</taxon>
        <taxon>Araneae</taxon>
        <taxon>Araneomorphae</taxon>
        <taxon>Entelegynae</taxon>
        <taxon>Araneoidea</taxon>
        <taxon>Linyphiidae</taxon>
        <taxon>Erigoninae</taxon>
        <taxon>Oedothorax</taxon>
    </lineage>
</organism>
<feature type="domain" description="Protein kinase" evidence="2">
    <location>
        <begin position="81"/>
        <end position="368"/>
    </location>
</feature>
<evidence type="ECO:0000259" key="2">
    <source>
        <dbReference type="PROSITE" id="PS50011"/>
    </source>
</evidence>
<dbReference type="Pfam" id="PF00069">
    <property type="entry name" value="Pkinase"/>
    <property type="match status" value="1"/>
</dbReference>
<dbReference type="Gene3D" id="3.30.200.20">
    <property type="entry name" value="Phosphorylase Kinase, domain 1"/>
    <property type="match status" value="1"/>
</dbReference>
<gene>
    <name evidence="3" type="ORF">JTE90_016505</name>
</gene>
<evidence type="ECO:0000256" key="1">
    <source>
        <dbReference type="ARBA" id="ARBA00008874"/>
    </source>
</evidence>
<dbReference type="PROSITE" id="PS50011">
    <property type="entry name" value="PROTEIN_KINASE_DOM"/>
    <property type="match status" value="1"/>
</dbReference>
<dbReference type="GO" id="GO:0005524">
    <property type="term" value="F:ATP binding"/>
    <property type="evidence" value="ECO:0007669"/>
    <property type="project" value="InterPro"/>
</dbReference>
<dbReference type="EMBL" id="JAFNEN010000664">
    <property type="protein sequence ID" value="KAG8178834.1"/>
    <property type="molecule type" value="Genomic_DNA"/>
</dbReference>
<evidence type="ECO:0000313" key="4">
    <source>
        <dbReference type="Proteomes" id="UP000827092"/>
    </source>
</evidence>
<dbReference type="GO" id="GO:0004672">
    <property type="term" value="F:protein kinase activity"/>
    <property type="evidence" value="ECO:0007669"/>
    <property type="project" value="InterPro"/>
</dbReference>
<dbReference type="Gene3D" id="1.10.510.10">
    <property type="entry name" value="Transferase(Phosphotransferase) domain 1"/>
    <property type="match status" value="1"/>
</dbReference>
<reference evidence="3 4" key="1">
    <citation type="journal article" date="2022" name="Nat. Ecol. Evol.">
        <title>A masculinizing supergene underlies an exaggerated male reproductive morph in a spider.</title>
        <authorList>
            <person name="Hendrickx F."/>
            <person name="De Corte Z."/>
            <person name="Sonet G."/>
            <person name="Van Belleghem S.M."/>
            <person name="Kostlbacher S."/>
            <person name="Vangestel C."/>
        </authorList>
    </citation>
    <scope>NUCLEOTIDE SEQUENCE [LARGE SCALE GENOMIC DNA]</scope>
    <source>
        <strain evidence="3">W744_W776</strain>
    </source>
</reference>
<name>A0AAV6U484_9ARAC</name>
<comment type="similarity">
    <text evidence="1">Belongs to the protein kinase superfamily. STE Ser/Thr protein kinase family. STE20 subfamily.</text>
</comment>
<sequence>MEDSGQRVLHFQKALYVLSKIAFRHLMSCLPDCGCPKSVQETTIECDITHDETTYRPLSESIPLLPKDTTMITYEADPSQYALLAVIGKGLGDAATISVAQHIPTGNKVAIRRIDLDSCEEDVTYIQKEILVTRQLRHENLLSFYCSFVRHNEVWAVMPLMTYRSTKDIMYSHFPDGLPEVAIGLILKDILSALDYVHKRGYIHRSIKASHILISSAGRALLSGLRYSCNVINNGKWQRVIHSFPSDSVSNLNWLSPELLEQNLMGYNSKSDIYSMGITVCELANGIVPFAEMLPTQMLLEKLQGYHPRPLDSHTFFEEEETQSESQLADIYRTRQFSESLHMFTNLCLQKDPYQRPTAAQLSRHSFIKQCRKSNFGLPDILAMVTPVSDNVSLSKDKEDEDSVAMEHKFQDMSLDEPWNF</sequence>
<dbReference type="GO" id="GO:0043539">
    <property type="term" value="F:protein serine/threonine kinase activator activity"/>
    <property type="evidence" value="ECO:0007669"/>
    <property type="project" value="InterPro"/>
</dbReference>
<dbReference type="PANTHER" id="PTHR48014:SF21">
    <property type="entry name" value="SERINE_THREONINE-PROTEIN KINASE FRAY2"/>
    <property type="match status" value="1"/>
</dbReference>
<dbReference type="GO" id="GO:1902554">
    <property type="term" value="C:serine/threonine protein kinase complex"/>
    <property type="evidence" value="ECO:0007669"/>
    <property type="project" value="TreeGrafter"/>
</dbReference>
<keyword evidence="4" id="KW-1185">Reference proteome</keyword>
<dbReference type="Proteomes" id="UP000827092">
    <property type="component" value="Unassembled WGS sequence"/>
</dbReference>
<dbReference type="GO" id="GO:0006611">
    <property type="term" value="P:protein export from nucleus"/>
    <property type="evidence" value="ECO:0007669"/>
    <property type="project" value="TreeGrafter"/>
</dbReference>
<accession>A0AAV6U484</accession>
<comment type="caution">
    <text evidence="3">The sequence shown here is derived from an EMBL/GenBank/DDBJ whole genome shotgun (WGS) entry which is preliminary data.</text>
</comment>
<dbReference type="InterPro" id="IPR000719">
    <property type="entry name" value="Prot_kinase_dom"/>
</dbReference>
<dbReference type="SUPFAM" id="SSF56112">
    <property type="entry name" value="Protein kinase-like (PK-like)"/>
    <property type="match status" value="1"/>
</dbReference>
<proteinExistence type="inferred from homology"/>
<dbReference type="PANTHER" id="PTHR48014">
    <property type="entry name" value="SERINE/THREONINE-PROTEIN KINASE FRAY2"/>
    <property type="match status" value="1"/>
</dbReference>
<dbReference type="AlphaFoldDB" id="A0AAV6U484"/>
<protein>
    <recommendedName>
        <fullName evidence="2">Protein kinase domain-containing protein</fullName>
    </recommendedName>
</protein>
<dbReference type="InterPro" id="IPR011009">
    <property type="entry name" value="Kinase-like_dom_sf"/>
</dbReference>
<evidence type="ECO:0000313" key="3">
    <source>
        <dbReference type="EMBL" id="KAG8178834.1"/>
    </source>
</evidence>